<accession>A0A0E3B7P1</accession>
<dbReference type="RefSeq" id="WP_034383117.1">
    <property type="nucleotide sequence ID" value="NZ_AWTN01000133.1"/>
</dbReference>
<sequence length="99" mass="11567">MNDYRIDYVALHDKSGKPITKAPITIKTYVPVLNNALAYFLFMRKVSTDALTLNKRFNGPIPFDFYVSRAKHYGYLYVKVPVDISSKMVFYRDFITKML</sequence>
<dbReference type="AlphaFoldDB" id="A0A0E3B7P1"/>
<gene>
    <name evidence="1" type="ORF">P245_24760</name>
</gene>
<dbReference type="Proteomes" id="UP000029567">
    <property type="component" value="Unassembled WGS sequence"/>
</dbReference>
<organism evidence="1 2">
    <name type="scientific">Comamonas thiooxydans</name>
    <dbReference type="NCBI Taxonomy" id="363952"/>
    <lineage>
        <taxon>Bacteria</taxon>
        <taxon>Pseudomonadati</taxon>
        <taxon>Pseudomonadota</taxon>
        <taxon>Betaproteobacteria</taxon>
        <taxon>Burkholderiales</taxon>
        <taxon>Comamonadaceae</taxon>
        <taxon>Comamonas</taxon>
    </lineage>
</organism>
<name>A0A0E3B7P1_9BURK</name>
<protein>
    <submittedName>
        <fullName evidence="1">Uncharacterized protein</fullName>
    </submittedName>
</protein>
<reference evidence="1 2" key="1">
    <citation type="submission" date="2013-09" db="EMBL/GenBank/DDBJ databases">
        <title>High correlation between genotypes and phenotypes of environmental bacteria Comamonas testosteroni strains.</title>
        <authorList>
            <person name="Liu L."/>
            <person name="Zhu W."/>
            <person name="Xia X."/>
            <person name="Xu B."/>
            <person name="Luo M."/>
            <person name="Wang G."/>
        </authorList>
    </citation>
    <scope>NUCLEOTIDE SEQUENCE [LARGE SCALE GENOMIC DNA]</scope>
    <source>
        <strain evidence="1 2">JL14</strain>
    </source>
</reference>
<proteinExistence type="predicted"/>
<comment type="caution">
    <text evidence="1">The sequence shown here is derived from an EMBL/GenBank/DDBJ whole genome shotgun (WGS) entry which is preliminary data.</text>
</comment>
<evidence type="ECO:0000313" key="1">
    <source>
        <dbReference type="EMBL" id="KGG83796.1"/>
    </source>
</evidence>
<dbReference type="EMBL" id="AWTN01000133">
    <property type="protein sequence ID" value="KGG83796.1"/>
    <property type="molecule type" value="Genomic_DNA"/>
</dbReference>
<evidence type="ECO:0000313" key="2">
    <source>
        <dbReference type="Proteomes" id="UP000029567"/>
    </source>
</evidence>